<keyword evidence="1" id="KW-0813">Transport</keyword>
<comment type="similarity">
    <text evidence="1">Belongs to the GPI inositol-deacylase family.</text>
</comment>
<dbReference type="PROSITE" id="PS51257">
    <property type="entry name" value="PROKAR_LIPOPROTEIN"/>
    <property type="match status" value="1"/>
</dbReference>
<comment type="subcellular location">
    <subcellularLocation>
        <location evidence="1">Endoplasmic reticulum membrane</location>
    </subcellularLocation>
</comment>
<dbReference type="SUPFAM" id="SSF53474">
    <property type="entry name" value="alpha/beta-Hydrolases"/>
    <property type="match status" value="1"/>
</dbReference>
<comment type="function">
    <text evidence="1">Involved in inositol deacylation of GPI-anchored proteins which plays important roles in the quality control and ER-associated degradation of GPI-anchored proteins.</text>
</comment>
<dbReference type="PANTHER" id="PTHR47909">
    <property type="entry name" value="ALPHA/BETA-HYDROLASES SUPERFAMILY PROTEIN"/>
    <property type="match status" value="1"/>
</dbReference>
<gene>
    <name evidence="4" type="ORF">LDAN0321_LOCUS18094</name>
</gene>
<sequence length="366" mass="40152">MRSSSIFYFALTSSVFQACHAFSPTPAGLPDAVIKTTTKLHASSTNTSTNSNNIGVDFFKNLFNGANKNILNGAELVKPTEAMLEKVHFLILPGFGNAPEDYTMPRSLVPTLLSRGWSENNISVLPMKRSDWLKVFLCGALDLKFWQADAAPTRPAFRWYLELVASEVKRIVEEEKPETKVVLVGHSAGGWLARASVGFGTTEVYPEREVMDSNVQVALDNILGIVSLGAPHLPPPEGEMDMTRGALRITNELFPASFHLPSGTFYVTVAGTAITGEEQMRESMMEPTTVNGFAYNSYKAVCGDGNAIGDGVVPLEASHLDGAEQLTLENCFHSINAPEEWYGADRFIDQWHKVVLKQLEFSLKKS</sequence>
<feature type="chain" id="PRO_5031494445" description="GPI inositol-deacylase" evidence="2">
    <location>
        <begin position="22"/>
        <end position="366"/>
    </location>
</feature>
<accession>A0A7S2LG03</accession>
<evidence type="ECO:0000313" key="4">
    <source>
        <dbReference type="EMBL" id="CAD9605323.1"/>
    </source>
</evidence>
<evidence type="ECO:0000256" key="1">
    <source>
        <dbReference type="RuleBase" id="RU365011"/>
    </source>
</evidence>
<name>A0A7S2LG03_9STRA</name>
<dbReference type="InterPro" id="IPR029058">
    <property type="entry name" value="AB_hydrolase_fold"/>
</dbReference>
<keyword evidence="1" id="KW-0472">Membrane</keyword>
<evidence type="ECO:0000259" key="3">
    <source>
        <dbReference type="Pfam" id="PF07819"/>
    </source>
</evidence>
<dbReference type="GO" id="GO:0005789">
    <property type="term" value="C:endoplasmic reticulum membrane"/>
    <property type="evidence" value="ECO:0007669"/>
    <property type="project" value="UniProtKB-SubCell"/>
</dbReference>
<dbReference type="Gene3D" id="3.40.50.1820">
    <property type="entry name" value="alpha/beta hydrolase"/>
    <property type="match status" value="1"/>
</dbReference>
<protein>
    <recommendedName>
        <fullName evidence="1">GPI inositol-deacylase</fullName>
        <ecNumber evidence="1">3.1.-.-</ecNumber>
    </recommendedName>
</protein>
<dbReference type="GO" id="GO:0015031">
    <property type="term" value="P:protein transport"/>
    <property type="evidence" value="ECO:0007669"/>
    <property type="project" value="UniProtKB-KW"/>
</dbReference>
<evidence type="ECO:0000256" key="2">
    <source>
        <dbReference type="SAM" id="SignalP"/>
    </source>
</evidence>
<keyword evidence="1" id="KW-0653">Protein transport</keyword>
<dbReference type="EMBL" id="HBGY01029194">
    <property type="protein sequence ID" value="CAD9605323.1"/>
    <property type="molecule type" value="Transcribed_RNA"/>
</dbReference>
<feature type="signal peptide" evidence="2">
    <location>
        <begin position="1"/>
        <end position="21"/>
    </location>
</feature>
<proteinExistence type="inferred from homology"/>
<organism evidence="4">
    <name type="scientific">Leptocylindrus danicus</name>
    <dbReference type="NCBI Taxonomy" id="163516"/>
    <lineage>
        <taxon>Eukaryota</taxon>
        <taxon>Sar</taxon>
        <taxon>Stramenopiles</taxon>
        <taxon>Ochrophyta</taxon>
        <taxon>Bacillariophyta</taxon>
        <taxon>Coscinodiscophyceae</taxon>
        <taxon>Chaetocerotophycidae</taxon>
        <taxon>Leptocylindrales</taxon>
        <taxon>Leptocylindraceae</taxon>
        <taxon>Leptocylindrus</taxon>
    </lineage>
</organism>
<dbReference type="PANTHER" id="PTHR47909:SF2">
    <property type="entry name" value="GPI INOSITOL-DEACYLASE"/>
    <property type="match status" value="1"/>
</dbReference>
<feature type="domain" description="GPI inositol-deacylase PGAP1-like alpha/beta" evidence="3">
    <location>
        <begin position="161"/>
        <end position="236"/>
    </location>
</feature>
<keyword evidence="1" id="KW-0378">Hydrolase</keyword>
<dbReference type="GO" id="GO:0016788">
    <property type="term" value="F:hydrolase activity, acting on ester bonds"/>
    <property type="evidence" value="ECO:0007669"/>
    <property type="project" value="InterPro"/>
</dbReference>
<keyword evidence="1" id="KW-0256">Endoplasmic reticulum</keyword>
<dbReference type="InterPro" id="IPR012908">
    <property type="entry name" value="PGAP1-ab_dom-like"/>
</dbReference>
<dbReference type="AlphaFoldDB" id="A0A7S2LG03"/>
<dbReference type="Pfam" id="PF07819">
    <property type="entry name" value="PGAP1"/>
    <property type="match status" value="1"/>
</dbReference>
<keyword evidence="2" id="KW-0732">Signal</keyword>
<dbReference type="EC" id="3.1.-.-" evidence="1"/>
<reference evidence="4" key="1">
    <citation type="submission" date="2021-01" db="EMBL/GenBank/DDBJ databases">
        <authorList>
            <person name="Corre E."/>
            <person name="Pelletier E."/>
            <person name="Niang G."/>
            <person name="Scheremetjew M."/>
            <person name="Finn R."/>
            <person name="Kale V."/>
            <person name="Holt S."/>
            <person name="Cochrane G."/>
            <person name="Meng A."/>
            <person name="Brown T."/>
            <person name="Cohen L."/>
        </authorList>
    </citation>
    <scope>NUCLEOTIDE SEQUENCE</scope>
    <source>
        <strain evidence="4">B650</strain>
    </source>
</reference>